<dbReference type="AlphaFoldDB" id="A0A369Q727"/>
<comment type="catalytic activity">
    <reaction evidence="10 11">
        <text>D-alanyl-D-alanine + UDP-N-acetyl-alpha-D-muramoyl-L-alanyl-gamma-D-glutamyl-meso-2,6-diaminopimelate + ATP = UDP-N-acetyl-alpha-D-muramoyl-L-alanyl-gamma-D-glutamyl-meso-2,6-diaminopimeloyl-D-alanyl-D-alanine + ADP + phosphate + H(+)</text>
        <dbReference type="Rhea" id="RHEA:28374"/>
        <dbReference type="ChEBI" id="CHEBI:15378"/>
        <dbReference type="ChEBI" id="CHEBI:30616"/>
        <dbReference type="ChEBI" id="CHEBI:43474"/>
        <dbReference type="ChEBI" id="CHEBI:57822"/>
        <dbReference type="ChEBI" id="CHEBI:61386"/>
        <dbReference type="ChEBI" id="CHEBI:83905"/>
        <dbReference type="ChEBI" id="CHEBI:456216"/>
        <dbReference type="EC" id="6.3.2.10"/>
    </reaction>
</comment>
<evidence type="ECO:0000256" key="2">
    <source>
        <dbReference type="ARBA" id="ARBA00022598"/>
    </source>
</evidence>
<comment type="function">
    <text evidence="10 11">Involved in cell wall formation. Catalyzes the final step in the synthesis of UDP-N-acetylmuramoyl-pentapeptide, the precursor of murein.</text>
</comment>
<keyword evidence="2 10" id="KW-0436">Ligase</keyword>
<keyword evidence="3 10" id="KW-0132">Cell division</keyword>
<dbReference type="UniPathway" id="UPA00219"/>
<evidence type="ECO:0000256" key="9">
    <source>
        <dbReference type="ARBA" id="ARBA00023316"/>
    </source>
</evidence>
<dbReference type="Proteomes" id="UP000253727">
    <property type="component" value="Unassembled WGS sequence"/>
</dbReference>
<keyword evidence="16" id="KW-1185">Reference proteome</keyword>
<comment type="caution">
    <text evidence="10">Lacks conserved residue(s) required for the propagation of feature annotation.</text>
</comment>
<dbReference type="Pfam" id="PF08245">
    <property type="entry name" value="Mur_ligase_M"/>
    <property type="match status" value="1"/>
</dbReference>
<feature type="domain" description="Mur ligase C-terminal" evidence="13">
    <location>
        <begin position="357"/>
        <end position="482"/>
    </location>
</feature>
<dbReference type="Gene3D" id="3.40.1190.10">
    <property type="entry name" value="Mur-like, catalytic domain"/>
    <property type="match status" value="1"/>
</dbReference>
<dbReference type="Gene3D" id="3.90.190.20">
    <property type="entry name" value="Mur ligase, C-terminal domain"/>
    <property type="match status" value="1"/>
</dbReference>
<evidence type="ECO:0000256" key="6">
    <source>
        <dbReference type="ARBA" id="ARBA00022960"/>
    </source>
</evidence>
<dbReference type="GO" id="GO:0005737">
    <property type="term" value="C:cytoplasm"/>
    <property type="evidence" value="ECO:0007669"/>
    <property type="project" value="UniProtKB-SubCell"/>
</dbReference>
<dbReference type="InterPro" id="IPR000713">
    <property type="entry name" value="Mur_ligase_N"/>
</dbReference>
<dbReference type="GO" id="GO:0009252">
    <property type="term" value="P:peptidoglycan biosynthetic process"/>
    <property type="evidence" value="ECO:0007669"/>
    <property type="project" value="UniProtKB-UniRule"/>
</dbReference>
<dbReference type="GO" id="GO:0008766">
    <property type="term" value="F:UDP-N-acetylmuramoylalanyl-D-glutamyl-2,6-diaminopimelate-D-alanyl-D-alanine ligase activity"/>
    <property type="evidence" value="ECO:0007669"/>
    <property type="project" value="RHEA"/>
</dbReference>
<dbReference type="InterPro" id="IPR051046">
    <property type="entry name" value="MurCDEF_CellWall_CoF430Synth"/>
</dbReference>
<comment type="pathway">
    <text evidence="10 11">Cell wall biogenesis; peptidoglycan biosynthesis.</text>
</comment>
<dbReference type="EC" id="6.3.2.10" evidence="10 11"/>
<dbReference type="SUPFAM" id="SSF53244">
    <property type="entry name" value="MurD-like peptide ligases, peptide-binding domain"/>
    <property type="match status" value="1"/>
</dbReference>
<proteinExistence type="inferred from homology"/>
<dbReference type="OrthoDB" id="9801978at2"/>
<feature type="domain" description="Mur ligase N-terminal catalytic" evidence="12">
    <location>
        <begin position="47"/>
        <end position="101"/>
    </location>
</feature>
<sequence length="514" mass="53274">MSAQATLAIDALRQWPVRRRDSLPLALWDADAVADATGGTANAGFQVSGVEMDSRDVRPGDLFVALKGEAMDGHKFIDKAFAAGAAAAIVDRPVDWPHVLVKDTTAALHALAAAAIRRADAVRIGVTGSVGKTGVKEAIFAALDRSSRGAAHRSVRSYNNHVGVPLSLARMQARSRFGIFEMGMNHAGELSGLTQHVRPHVAVITTIAPAHIENLGSEEAIADAKAEIFEGLEKGGTAVIPADSPHFERLLDHASRSGARTLSFGRADHADVRLLDAIPSANGGSLVTAQMGRGPVTGRVCFTVAEPGEHWISNALCVMAAVQAAGGDLAAAGLALAEMGGLKGRGARHRIAAPGGHALVIDESYNANPASMRATLRQLGQTPATRRVAVLGSMKELGDFAPRFHADLAEPLAEANVDLAILVGEEMRSLASQLHRNQLGKSAAGTVGSGPAFAHCDGPAEAIGALEEFGITAGDAVLVKGSNSIGLGRVVDHFTRLANTGLSMNGRATTARDA</sequence>
<evidence type="ECO:0000259" key="12">
    <source>
        <dbReference type="Pfam" id="PF01225"/>
    </source>
</evidence>
<evidence type="ECO:0000256" key="10">
    <source>
        <dbReference type="HAMAP-Rule" id="MF_02019"/>
    </source>
</evidence>
<evidence type="ECO:0000256" key="7">
    <source>
        <dbReference type="ARBA" id="ARBA00022984"/>
    </source>
</evidence>
<dbReference type="SUPFAM" id="SSF63418">
    <property type="entry name" value="MurE/MurF N-terminal domain"/>
    <property type="match status" value="1"/>
</dbReference>
<dbReference type="SUPFAM" id="SSF53623">
    <property type="entry name" value="MurD-like peptide ligases, catalytic domain"/>
    <property type="match status" value="1"/>
</dbReference>
<dbReference type="Gene3D" id="3.40.1390.10">
    <property type="entry name" value="MurE/MurF, N-terminal domain"/>
    <property type="match status" value="1"/>
</dbReference>
<dbReference type="HAMAP" id="MF_02019">
    <property type="entry name" value="MurF"/>
    <property type="match status" value="1"/>
</dbReference>
<name>A0A369Q727_9SPHN</name>
<keyword evidence="5 10" id="KW-0067">ATP-binding</keyword>
<dbReference type="InterPro" id="IPR005863">
    <property type="entry name" value="UDP-N-AcMur_synth"/>
</dbReference>
<dbReference type="Pfam" id="PF01225">
    <property type="entry name" value="Mur_ligase"/>
    <property type="match status" value="1"/>
</dbReference>
<organism evidence="15 16">
    <name type="scientific">Alteripontixanthobacter maritimus</name>
    <dbReference type="NCBI Taxonomy" id="2161824"/>
    <lineage>
        <taxon>Bacteria</taxon>
        <taxon>Pseudomonadati</taxon>
        <taxon>Pseudomonadota</taxon>
        <taxon>Alphaproteobacteria</taxon>
        <taxon>Sphingomonadales</taxon>
        <taxon>Erythrobacteraceae</taxon>
        <taxon>Alteripontixanthobacter</taxon>
    </lineage>
</organism>
<evidence type="ECO:0000256" key="3">
    <source>
        <dbReference type="ARBA" id="ARBA00022618"/>
    </source>
</evidence>
<dbReference type="InterPro" id="IPR013221">
    <property type="entry name" value="Mur_ligase_cen"/>
</dbReference>
<accession>A0A369Q727</accession>
<evidence type="ECO:0000256" key="4">
    <source>
        <dbReference type="ARBA" id="ARBA00022741"/>
    </source>
</evidence>
<keyword evidence="9 10" id="KW-0961">Cell wall biogenesis/degradation</keyword>
<reference evidence="15 16" key="1">
    <citation type="submission" date="2018-04" db="EMBL/GenBank/DDBJ databases">
        <title>Altererythrobacter sp. HME9302 genome sequencing and assembly.</title>
        <authorList>
            <person name="Kang H."/>
            <person name="Kim H."/>
            <person name="Joh K."/>
        </authorList>
    </citation>
    <scope>NUCLEOTIDE SEQUENCE [LARGE SCALE GENOMIC DNA]</scope>
    <source>
        <strain evidence="15 16">HME9302</strain>
    </source>
</reference>
<dbReference type="NCBIfam" id="TIGR01143">
    <property type="entry name" value="murF"/>
    <property type="match status" value="1"/>
</dbReference>
<dbReference type="InterPro" id="IPR004101">
    <property type="entry name" value="Mur_ligase_C"/>
</dbReference>
<keyword evidence="4 10" id="KW-0547">Nucleotide-binding</keyword>
<evidence type="ECO:0000313" key="15">
    <source>
        <dbReference type="EMBL" id="RDC59345.1"/>
    </source>
</evidence>
<comment type="similarity">
    <text evidence="10">Belongs to the MurCDEF family. MurF subfamily.</text>
</comment>
<comment type="caution">
    <text evidence="15">The sequence shown here is derived from an EMBL/GenBank/DDBJ whole genome shotgun (WGS) entry which is preliminary data.</text>
</comment>
<evidence type="ECO:0000259" key="14">
    <source>
        <dbReference type="Pfam" id="PF08245"/>
    </source>
</evidence>
<keyword evidence="1 10" id="KW-0963">Cytoplasm</keyword>
<comment type="subcellular location">
    <subcellularLocation>
        <location evidence="10 11">Cytoplasm</location>
    </subcellularLocation>
</comment>
<dbReference type="RefSeq" id="WP_115365718.1">
    <property type="nucleotide sequence ID" value="NZ_QBKA01000002.1"/>
</dbReference>
<dbReference type="PANTHER" id="PTHR43024">
    <property type="entry name" value="UDP-N-ACETYLMURAMOYL-TRIPEPTIDE--D-ALANYL-D-ALANINE LIGASE"/>
    <property type="match status" value="1"/>
</dbReference>
<dbReference type="GO" id="GO:0005524">
    <property type="term" value="F:ATP binding"/>
    <property type="evidence" value="ECO:0007669"/>
    <property type="project" value="UniProtKB-UniRule"/>
</dbReference>
<evidence type="ECO:0000313" key="16">
    <source>
        <dbReference type="Proteomes" id="UP000253727"/>
    </source>
</evidence>
<evidence type="ECO:0000256" key="11">
    <source>
        <dbReference type="RuleBase" id="RU004136"/>
    </source>
</evidence>
<dbReference type="InterPro" id="IPR036565">
    <property type="entry name" value="Mur-like_cat_sf"/>
</dbReference>
<evidence type="ECO:0000256" key="5">
    <source>
        <dbReference type="ARBA" id="ARBA00022840"/>
    </source>
</evidence>
<gene>
    <name evidence="10 15" type="primary">murF</name>
    <name evidence="15" type="ORF">HME9302_00532</name>
</gene>
<dbReference type="Pfam" id="PF02875">
    <property type="entry name" value="Mur_ligase_C"/>
    <property type="match status" value="1"/>
</dbReference>
<evidence type="ECO:0000259" key="13">
    <source>
        <dbReference type="Pfam" id="PF02875"/>
    </source>
</evidence>
<protein>
    <recommendedName>
        <fullName evidence="10 11">UDP-N-acetylmuramoyl-tripeptide--D-alanyl-D-alanine ligase</fullName>
        <ecNumber evidence="10 11">6.3.2.10</ecNumber>
    </recommendedName>
    <alternativeName>
        <fullName evidence="10">D-alanyl-D-alanine-adding enzyme</fullName>
    </alternativeName>
</protein>
<dbReference type="EMBL" id="QBKA01000002">
    <property type="protein sequence ID" value="RDC59345.1"/>
    <property type="molecule type" value="Genomic_DNA"/>
</dbReference>
<dbReference type="InterPro" id="IPR036615">
    <property type="entry name" value="Mur_ligase_C_dom_sf"/>
</dbReference>
<dbReference type="GO" id="GO:0008360">
    <property type="term" value="P:regulation of cell shape"/>
    <property type="evidence" value="ECO:0007669"/>
    <property type="project" value="UniProtKB-KW"/>
</dbReference>
<feature type="domain" description="Mur ligase central" evidence="14">
    <location>
        <begin position="126"/>
        <end position="322"/>
    </location>
</feature>
<dbReference type="GO" id="GO:0071555">
    <property type="term" value="P:cell wall organization"/>
    <property type="evidence" value="ECO:0007669"/>
    <property type="project" value="UniProtKB-KW"/>
</dbReference>
<dbReference type="InterPro" id="IPR035911">
    <property type="entry name" value="MurE/MurF_N"/>
</dbReference>
<dbReference type="GO" id="GO:0047480">
    <property type="term" value="F:UDP-N-acetylmuramoyl-tripeptide-D-alanyl-D-alanine ligase activity"/>
    <property type="evidence" value="ECO:0007669"/>
    <property type="project" value="UniProtKB-UniRule"/>
</dbReference>
<keyword evidence="8 10" id="KW-0131">Cell cycle</keyword>
<evidence type="ECO:0000256" key="1">
    <source>
        <dbReference type="ARBA" id="ARBA00022490"/>
    </source>
</evidence>
<keyword evidence="7 10" id="KW-0573">Peptidoglycan synthesis</keyword>
<dbReference type="GO" id="GO:0051301">
    <property type="term" value="P:cell division"/>
    <property type="evidence" value="ECO:0007669"/>
    <property type="project" value="UniProtKB-KW"/>
</dbReference>
<evidence type="ECO:0000256" key="8">
    <source>
        <dbReference type="ARBA" id="ARBA00023306"/>
    </source>
</evidence>
<dbReference type="PANTHER" id="PTHR43024:SF1">
    <property type="entry name" value="UDP-N-ACETYLMURAMOYL-TRIPEPTIDE--D-ALANYL-D-ALANINE LIGASE"/>
    <property type="match status" value="1"/>
</dbReference>
<keyword evidence="6 10" id="KW-0133">Cell shape</keyword>